<proteinExistence type="predicted"/>
<sequence length="157" mass="18038">MSVANRSVDTFAEFFMILQRIRQQWREPKLHLQAASWTVRDIQMTNSVPVAKESMHDVPYIRPVPTSASSQPWTPVYHMDAEEPEDLITALSMNLDVNELDAGVHSAVDRKNVEGNRQRPSLPSIREWDVTVRVDLNINENISEQYRESDTKTDGFV</sequence>
<dbReference type="Proteomes" id="UP000760494">
    <property type="component" value="Unassembled WGS sequence"/>
</dbReference>
<reference evidence="1" key="1">
    <citation type="submission" date="2019-05" db="EMBL/GenBank/DDBJ databases">
        <authorList>
            <person name="Piombo E."/>
        </authorList>
    </citation>
    <scope>NUCLEOTIDE SEQUENCE</scope>
    <source>
        <strain evidence="1">C2S</strain>
    </source>
</reference>
<protein>
    <submittedName>
        <fullName evidence="1">Uncharacterized protein</fullName>
    </submittedName>
</protein>
<comment type="caution">
    <text evidence="1">The sequence shown here is derived from an EMBL/GenBank/DDBJ whole genome shotgun (WGS) entry which is preliminary data.</text>
</comment>
<evidence type="ECO:0000313" key="1">
    <source>
        <dbReference type="EMBL" id="VTT69901.1"/>
    </source>
</evidence>
<dbReference type="AlphaFoldDB" id="A0A2H3SEL7"/>
<name>A0A2H3SEL7_FUSFU</name>
<organism evidence="1 2">
    <name type="scientific">Fusarium fujikuroi</name>
    <name type="common">Bakanae and foot rot disease fungus</name>
    <name type="synonym">Gibberella fujikuroi</name>
    <dbReference type="NCBI Taxonomy" id="5127"/>
    <lineage>
        <taxon>Eukaryota</taxon>
        <taxon>Fungi</taxon>
        <taxon>Dikarya</taxon>
        <taxon>Ascomycota</taxon>
        <taxon>Pezizomycotina</taxon>
        <taxon>Sordariomycetes</taxon>
        <taxon>Hypocreomycetidae</taxon>
        <taxon>Hypocreales</taxon>
        <taxon>Nectriaceae</taxon>
        <taxon>Fusarium</taxon>
        <taxon>Fusarium fujikuroi species complex</taxon>
    </lineage>
</organism>
<gene>
    <name evidence="1" type="ORF">C2S_7743</name>
</gene>
<evidence type="ECO:0000313" key="2">
    <source>
        <dbReference type="Proteomes" id="UP000760494"/>
    </source>
</evidence>
<accession>A0A2H3SEL7</accession>
<dbReference type="EMBL" id="CABFJX010000268">
    <property type="protein sequence ID" value="VTT69901.1"/>
    <property type="molecule type" value="Genomic_DNA"/>
</dbReference>